<sequence length="119" mass="13519">MRDFRKLQIWKRSVLFARSVHQFTGSLPGHERYALAVQMNSASVSIASNFAEGCGRDTKPDLIRFIHISIGSAFELETQIEICLLNGYLQKDTYNSLVSEVQDIQKMMRAFVMVVRSSS</sequence>
<dbReference type="PANTHER" id="PTHR38471:SF2">
    <property type="entry name" value="FOUR HELIX BUNDLE PROTEIN"/>
    <property type="match status" value="1"/>
</dbReference>
<dbReference type="RefSeq" id="WP_133474766.1">
    <property type="nucleotide sequence ID" value="NZ_SNWP01000011.1"/>
</dbReference>
<dbReference type="EMBL" id="SNWP01000011">
    <property type="protein sequence ID" value="TDO26891.1"/>
    <property type="molecule type" value="Genomic_DNA"/>
</dbReference>
<comment type="caution">
    <text evidence="1">The sequence shown here is derived from an EMBL/GenBank/DDBJ whole genome shotgun (WGS) entry which is preliminary data.</text>
</comment>
<dbReference type="PANTHER" id="PTHR38471">
    <property type="entry name" value="FOUR HELIX BUNDLE PROTEIN"/>
    <property type="match status" value="1"/>
</dbReference>
<dbReference type="InterPro" id="IPR012657">
    <property type="entry name" value="23S_rRNA-intervening_sequence"/>
</dbReference>
<dbReference type="Gene3D" id="1.20.1440.60">
    <property type="entry name" value="23S rRNA-intervening sequence"/>
    <property type="match status" value="1"/>
</dbReference>
<accession>A0A4R6IWZ3</accession>
<dbReference type="SUPFAM" id="SSF158446">
    <property type="entry name" value="IVS-encoded protein-like"/>
    <property type="match status" value="1"/>
</dbReference>
<keyword evidence="2" id="KW-1185">Reference proteome</keyword>
<gene>
    <name evidence="1" type="ORF">BC659_2205</name>
</gene>
<protein>
    <submittedName>
        <fullName evidence="1">Four helix bundle protein</fullName>
    </submittedName>
</protein>
<dbReference type="OrthoDB" id="9811959at2"/>
<dbReference type="NCBIfam" id="TIGR02436">
    <property type="entry name" value="four helix bundle protein"/>
    <property type="match status" value="1"/>
</dbReference>
<dbReference type="Pfam" id="PF05635">
    <property type="entry name" value="23S_rRNA_IVP"/>
    <property type="match status" value="1"/>
</dbReference>
<reference evidence="1 2" key="1">
    <citation type="submission" date="2019-03" db="EMBL/GenBank/DDBJ databases">
        <title>Genomic Encyclopedia of Archaeal and Bacterial Type Strains, Phase II (KMG-II): from individual species to whole genera.</title>
        <authorList>
            <person name="Goeker M."/>
        </authorList>
    </citation>
    <scope>NUCLEOTIDE SEQUENCE [LARGE SCALE GENOMIC DNA]</scope>
    <source>
        <strain evidence="1 2">DSM 28323</strain>
    </source>
</reference>
<dbReference type="InterPro" id="IPR036583">
    <property type="entry name" value="23S_rRNA_IVS_sf"/>
</dbReference>
<dbReference type="AlphaFoldDB" id="A0A4R6IWZ3"/>
<dbReference type="CDD" id="cd16377">
    <property type="entry name" value="23S_rRNA_IVP_like"/>
    <property type="match status" value="1"/>
</dbReference>
<evidence type="ECO:0000313" key="2">
    <source>
        <dbReference type="Proteomes" id="UP000295741"/>
    </source>
</evidence>
<proteinExistence type="predicted"/>
<dbReference type="Proteomes" id="UP000295741">
    <property type="component" value="Unassembled WGS sequence"/>
</dbReference>
<name>A0A4R6IWZ3_9BACT</name>
<organism evidence="1 2">
    <name type="scientific">Sediminibacterium goheungense</name>
    <dbReference type="NCBI Taxonomy" id="1086393"/>
    <lineage>
        <taxon>Bacteria</taxon>
        <taxon>Pseudomonadati</taxon>
        <taxon>Bacteroidota</taxon>
        <taxon>Chitinophagia</taxon>
        <taxon>Chitinophagales</taxon>
        <taxon>Chitinophagaceae</taxon>
        <taxon>Sediminibacterium</taxon>
    </lineage>
</organism>
<evidence type="ECO:0000313" key="1">
    <source>
        <dbReference type="EMBL" id="TDO26891.1"/>
    </source>
</evidence>